<dbReference type="GO" id="GO:0003735">
    <property type="term" value="F:structural constituent of ribosome"/>
    <property type="evidence" value="ECO:0007669"/>
    <property type="project" value="InterPro"/>
</dbReference>
<comment type="similarity">
    <text evidence="1 5">Belongs to the universal ribosomal protein uL29 family.</text>
</comment>
<dbReference type="FunFam" id="1.10.287.310:FF:000001">
    <property type="entry name" value="50S ribosomal protein L29"/>
    <property type="match status" value="1"/>
</dbReference>
<dbReference type="InterPro" id="IPR050063">
    <property type="entry name" value="Ribosomal_protein_uL29"/>
</dbReference>
<dbReference type="Gene3D" id="1.10.287.310">
    <property type="match status" value="1"/>
</dbReference>
<reference evidence="6" key="1">
    <citation type="journal article" date="2020" name="mSystems">
        <title>Genome- and Community-Level Interaction Insights into Carbon Utilization and Element Cycling Functions of Hydrothermarchaeota in Hydrothermal Sediment.</title>
        <authorList>
            <person name="Zhou Z."/>
            <person name="Liu Y."/>
            <person name="Xu W."/>
            <person name="Pan J."/>
            <person name="Luo Z.H."/>
            <person name="Li M."/>
        </authorList>
    </citation>
    <scope>NUCLEOTIDE SEQUENCE [LARGE SCALE GENOMIC DNA]</scope>
    <source>
        <strain evidence="6">HyVt-92</strain>
    </source>
</reference>
<dbReference type="HAMAP" id="MF_00374">
    <property type="entry name" value="Ribosomal_uL29"/>
    <property type="match status" value="1"/>
</dbReference>
<comment type="caution">
    <text evidence="6">The sequence shown here is derived from an EMBL/GenBank/DDBJ whole genome shotgun (WGS) entry which is preliminary data.</text>
</comment>
<keyword evidence="3 5" id="KW-0687">Ribonucleoprotein</keyword>
<gene>
    <name evidence="5" type="primary">rpmC</name>
    <name evidence="6" type="ORF">ENL39_03350</name>
</gene>
<evidence type="ECO:0000256" key="1">
    <source>
        <dbReference type="ARBA" id="ARBA00009254"/>
    </source>
</evidence>
<dbReference type="InterPro" id="IPR001854">
    <property type="entry name" value="Ribosomal_uL29"/>
</dbReference>
<dbReference type="EMBL" id="DRTT01000098">
    <property type="protein sequence ID" value="HHF98507.1"/>
    <property type="molecule type" value="Genomic_DNA"/>
</dbReference>
<keyword evidence="2 5" id="KW-0689">Ribosomal protein</keyword>
<dbReference type="SUPFAM" id="SSF46561">
    <property type="entry name" value="Ribosomal protein L29 (L29p)"/>
    <property type="match status" value="1"/>
</dbReference>
<evidence type="ECO:0000313" key="6">
    <source>
        <dbReference type="EMBL" id="HHF98507.1"/>
    </source>
</evidence>
<evidence type="ECO:0000256" key="2">
    <source>
        <dbReference type="ARBA" id="ARBA00022980"/>
    </source>
</evidence>
<proteinExistence type="inferred from homology"/>
<dbReference type="CDD" id="cd00427">
    <property type="entry name" value="Ribosomal_L29_HIP"/>
    <property type="match status" value="1"/>
</dbReference>
<dbReference type="PANTHER" id="PTHR10916:SF0">
    <property type="entry name" value="LARGE RIBOSOMAL SUBUNIT PROTEIN UL29C"/>
    <property type="match status" value="1"/>
</dbReference>
<evidence type="ECO:0000256" key="3">
    <source>
        <dbReference type="ARBA" id="ARBA00023274"/>
    </source>
</evidence>
<sequence>MRASELRDLGTGDLLEKLKQLQAELLDLRIQAEQGRMGNPSSIRKIKKDIARIKTILRERELGIKRGD</sequence>
<dbReference type="Proteomes" id="UP000886070">
    <property type="component" value="Unassembled WGS sequence"/>
</dbReference>
<dbReference type="GO" id="GO:0022625">
    <property type="term" value="C:cytosolic large ribosomal subunit"/>
    <property type="evidence" value="ECO:0007669"/>
    <property type="project" value="TreeGrafter"/>
</dbReference>
<dbReference type="InterPro" id="IPR036049">
    <property type="entry name" value="Ribosomal_uL29_sf"/>
</dbReference>
<protein>
    <recommendedName>
        <fullName evidence="4 5">Large ribosomal subunit protein uL29</fullName>
    </recommendedName>
</protein>
<evidence type="ECO:0000256" key="5">
    <source>
        <dbReference type="HAMAP-Rule" id="MF_00374"/>
    </source>
</evidence>
<dbReference type="GO" id="GO:0006412">
    <property type="term" value="P:translation"/>
    <property type="evidence" value="ECO:0007669"/>
    <property type="project" value="UniProtKB-UniRule"/>
</dbReference>
<accession>A0A7V5M002</accession>
<dbReference type="Pfam" id="PF00831">
    <property type="entry name" value="Ribosomal_L29"/>
    <property type="match status" value="1"/>
</dbReference>
<evidence type="ECO:0000256" key="4">
    <source>
        <dbReference type="ARBA" id="ARBA00035204"/>
    </source>
</evidence>
<name>A0A7V5M002_UNCAE</name>
<dbReference type="InterPro" id="IPR018254">
    <property type="entry name" value="Ribosomal_uL29_CS"/>
</dbReference>
<dbReference type="NCBIfam" id="TIGR00012">
    <property type="entry name" value="L29"/>
    <property type="match status" value="1"/>
</dbReference>
<dbReference type="PROSITE" id="PS00579">
    <property type="entry name" value="RIBOSOMAL_L29"/>
    <property type="match status" value="1"/>
</dbReference>
<dbReference type="PANTHER" id="PTHR10916">
    <property type="entry name" value="60S RIBOSOMAL PROTEIN L35/50S RIBOSOMAL PROTEIN L29"/>
    <property type="match status" value="1"/>
</dbReference>
<dbReference type="AlphaFoldDB" id="A0A7V5M002"/>
<organism evidence="6">
    <name type="scientific">Aerophobetes bacterium</name>
    <dbReference type="NCBI Taxonomy" id="2030807"/>
    <lineage>
        <taxon>Bacteria</taxon>
        <taxon>Candidatus Aerophobota</taxon>
    </lineage>
</organism>